<evidence type="ECO:0000313" key="2">
    <source>
        <dbReference type="Proteomes" id="UP001597295"/>
    </source>
</evidence>
<name>A0ABW5DMX3_9PROT</name>
<organism evidence="1 2">
    <name type="scientific">Lacibacterium aquatile</name>
    <dbReference type="NCBI Taxonomy" id="1168082"/>
    <lineage>
        <taxon>Bacteria</taxon>
        <taxon>Pseudomonadati</taxon>
        <taxon>Pseudomonadota</taxon>
        <taxon>Alphaproteobacteria</taxon>
        <taxon>Rhodospirillales</taxon>
        <taxon>Rhodospirillaceae</taxon>
    </lineage>
</organism>
<accession>A0ABW5DMX3</accession>
<evidence type="ECO:0000313" key="1">
    <source>
        <dbReference type="EMBL" id="MFD2262279.1"/>
    </source>
</evidence>
<dbReference type="Proteomes" id="UP001597295">
    <property type="component" value="Unassembled WGS sequence"/>
</dbReference>
<proteinExistence type="predicted"/>
<protein>
    <recommendedName>
        <fullName evidence="3">DUF695 domain-containing protein</fullName>
    </recommendedName>
</protein>
<dbReference type="RefSeq" id="WP_379875203.1">
    <property type="nucleotide sequence ID" value="NZ_JBHUIP010000003.1"/>
</dbReference>
<keyword evidence="2" id="KW-1185">Reference proteome</keyword>
<sequence>MQDVRRQLPVFVAGLCCLMFGGIYLSTADNTTRIGVADYFWGEAEAKSHFNDWSFFTLAAGPQDAALDKIITSFIAEHALPYKREEVTGPKGGHHIVLSRQISGDLSFVIRLAPNWGVDFGFQGWEAAPSSYQEARREAERWYAFVNERFPDHAVREIPVNTQKPRYSRPAKGEKSQ</sequence>
<reference evidence="2" key="1">
    <citation type="journal article" date="2019" name="Int. J. Syst. Evol. Microbiol.">
        <title>The Global Catalogue of Microorganisms (GCM) 10K type strain sequencing project: providing services to taxonomists for standard genome sequencing and annotation.</title>
        <authorList>
            <consortium name="The Broad Institute Genomics Platform"/>
            <consortium name="The Broad Institute Genome Sequencing Center for Infectious Disease"/>
            <person name="Wu L."/>
            <person name="Ma J."/>
        </authorList>
    </citation>
    <scope>NUCLEOTIDE SEQUENCE [LARGE SCALE GENOMIC DNA]</scope>
    <source>
        <strain evidence="2">CGMCC 1.19062</strain>
    </source>
</reference>
<gene>
    <name evidence="1" type="ORF">ACFSM5_05220</name>
</gene>
<dbReference type="EMBL" id="JBHUIP010000003">
    <property type="protein sequence ID" value="MFD2262279.1"/>
    <property type="molecule type" value="Genomic_DNA"/>
</dbReference>
<comment type="caution">
    <text evidence="1">The sequence shown here is derived from an EMBL/GenBank/DDBJ whole genome shotgun (WGS) entry which is preliminary data.</text>
</comment>
<evidence type="ECO:0008006" key="3">
    <source>
        <dbReference type="Google" id="ProtNLM"/>
    </source>
</evidence>